<feature type="signal peptide" evidence="1">
    <location>
        <begin position="1"/>
        <end position="24"/>
    </location>
</feature>
<organism evidence="2 3">
    <name type="scientific">Brucella daejeonensis</name>
    <dbReference type="NCBI Taxonomy" id="659015"/>
    <lineage>
        <taxon>Bacteria</taxon>
        <taxon>Pseudomonadati</taxon>
        <taxon>Pseudomonadota</taxon>
        <taxon>Alphaproteobacteria</taxon>
        <taxon>Hyphomicrobiales</taxon>
        <taxon>Brucellaceae</taxon>
        <taxon>Brucella/Ochrobactrum group</taxon>
        <taxon>Brucella</taxon>
    </lineage>
</organism>
<gene>
    <name evidence="2" type="ORF">FHS76_002511</name>
</gene>
<dbReference type="Pfam" id="PF06776">
    <property type="entry name" value="IalB"/>
    <property type="match status" value="1"/>
</dbReference>
<dbReference type="InterPro" id="IPR010642">
    <property type="entry name" value="Invasion_prot_B"/>
</dbReference>
<protein>
    <submittedName>
        <fullName evidence="2">Uncharacterized protein</fullName>
    </submittedName>
</protein>
<feature type="chain" id="PRO_5031331451" evidence="1">
    <location>
        <begin position="25"/>
        <end position="165"/>
    </location>
</feature>
<dbReference type="Proteomes" id="UP000555546">
    <property type="component" value="Unassembled WGS sequence"/>
</dbReference>
<proteinExistence type="predicted"/>
<sequence>MRKNATTVALALAGLVASSLAASAKTSYLGEFSDWGVYRNSELAGNQCYALTVPRSFQPTSVRHGDNFVIVSKAGGQYSPQLVMGYQLKANSPVNVMIDGAKFPFFSEGNRAWAENVSDEAKLMKAMRAGKTLNVQAVSARGTKTRYTFSLMGLSASLQRVDGCK</sequence>
<name>A0A7W9ELR7_9HYPH</name>
<evidence type="ECO:0000313" key="2">
    <source>
        <dbReference type="EMBL" id="MBB5702627.1"/>
    </source>
</evidence>
<evidence type="ECO:0000313" key="3">
    <source>
        <dbReference type="Proteomes" id="UP000555546"/>
    </source>
</evidence>
<accession>A0A7W9ELR7</accession>
<dbReference type="Gene3D" id="2.60.40.1880">
    <property type="entry name" value="Invasion associated locus B (IalB) protein"/>
    <property type="match status" value="1"/>
</dbReference>
<reference evidence="2 3" key="1">
    <citation type="submission" date="2020-08" db="EMBL/GenBank/DDBJ databases">
        <title>Genomic Encyclopedia of Type Strains, Phase IV (KMG-IV): sequencing the most valuable type-strain genomes for metagenomic binning, comparative biology and taxonomic classification.</title>
        <authorList>
            <person name="Goeker M."/>
        </authorList>
    </citation>
    <scope>NUCLEOTIDE SEQUENCE [LARGE SCALE GENOMIC DNA]</scope>
    <source>
        <strain evidence="2 3">DSM 26944</strain>
    </source>
</reference>
<keyword evidence="1" id="KW-0732">Signal</keyword>
<dbReference type="AlphaFoldDB" id="A0A7W9ELR7"/>
<keyword evidence="3" id="KW-1185">Reference proteome</keyword>
<evidence type="ECO:0000256" key="1">
    <source>
        <dbReference type="SAM" id="SignalP"/>
    </source>
</evidence>
<dbReference type="InterPro" id="IPR038696">
    <property type="entry name" value="IalB_sf"/>
</dbReference>
<dbReference type="EMBL" id="JACIJG010000008">
    <property type="protein sequence ID" value="MBB5702627.1"/>
    <property type="molecule type" value="Genomic_DNA"/>
</dbReference>
<dbReference type="RefSeq" id="WP_183652779.1">
    <property type="nucleotide sequence ID" value="NZ_JACIJG010000008.1"/>
</dbReference>
<comment type="caution">
    <text evidence="2">The sequence shown here is derived from an EMBL/GenBank/DDBJ whole genome shotgun (WGS) entry which is preliminary data.</text>
</comment>